<evidence type="ECO:0000259" key="1">
    <source>
        <dbReference type="PROSITE" id="PS51340"/>
    </source>
</evidence>
<comment type="caution">
    <text evidence="2">The sequence shown here is derived from an EMBL/GenBank/DDBJ whole genome shotgun (WGS) entry which is preliminary data.</text>
</comment>
<reference evidence="3" key="1">
    <citation type="journal article" date="2019" name="Int. J. Syst. Evol. Microbiol.">
        <title>The Global Catalogue of Microorganisms (GCM) 10K type strain sequencing project: providing services to taxonomists for standard genome sequencing and annotation.</title>
        <authorList>
            <consortium name="The Broad Institute Genomics Platform"/>
            <consortium name="The Broad Institute Genome Sequencing Center for Infectious Disease"/>
            <person name="Wu L."/>
            <person name="Ma J."/>
        </authorList>
    </citation>
    <scope>NUCLEOTIDE SEQUENCE [LARGE SCALE GENOMIC DNA]</scope>
    <source>
        <strain evidence="3">CCUG 43114</strain>
    </source>
</reference>
<evidence type="ECO:0000313" key="3">
    <source>
        <dbReference type="Proteomes" id="UP001596122"/>
    </source>
</evidence>
<dbReference type="RefSeq" id="WP_340267580.1">
    <property type="nucleotide sequence ID" value="NZ_JBBEOG010000002.1"/>
</dbReference>
<keyword evidence="3" id="KW-1185">Reference proteome</keyword>
<dbReference type="Proteomes" id="UP001596122">
    <property type="component" value="Unassembled WGS sequence"/>
</dbReference>
<dbReference type="Pfam" id="PF03473">
    <property type="entry name" value="MOSC"/>
    <property type="match status" value="1"/>
</dbReference>
<name>A0ABW0GN34_9MICO</name>
<dbReference type="InterPro" id="IPR005302">
    <property type="entry name" value="MoCF_Sase_C"/>
</dbReference>
<dbReference type="InterPro" id="IPR011037">
    <property type="entry name" value="Pyrv_Knase-like_insert_dom_sf"/>
</dbReference>
<gene>
    <name evidence="2" type="ORF">ACFPJ6_08495</name>
</gene>
<sequence length="172" mass="17841">MDARQGDPSGRAGAVLAVHAAAEAPASGFAKQSRDELLLVADHGAADDRHAGRDLREVHLVDVARYRLLRAAGHDVGPGYLGENVTTDGVDLLALPAGTVLAVGGRARLRLTGMRFPRHEDPATDRVGVDLDPAGVPVGRVGVFAVVLAGGRVRAGDAVRVLHVGDDPLHPL</sequence>
<organism evidence="2 3">
    <name type="scientific">Aquipuribacter nitratireducens</name>
    <dbReference type="NCBI Taxonomy" id="650104"/>
    <lineage>
        <taxon>Bacteria</taxon>
        <taxon>Bacillati</taxon>
        <taxon>Actinomycetota</taxon>
        <taxon>Actinomycetes</taxon>
        <taxon>Micrococcales</taxon>
        <taxon>Intrasporangiaceae</taxon>
        <taxon>Aquipuribacter</taxon>
    </lineage>
</organism>
<protein>
    <submittedName>
        <fullName evidence="2">MOSC domain-containing protein</fullName>
    </submittedName>
</protein>
<accession>A0ABW0GN34</accession>
<dbReference type="SUPFAM" id="SSF50800">
    <property type="entry name" value="PK beta-barrel domain-like"/>
    <property type="match status" value="1"/>
</dbReference>
<dbReference type="PANTHER" id="PTHR36930:SF1">
    <property type="entry name" value="MOSC DOMAIN-CONTAINING PROTEIN"/>
    <property type="match status" value="1"/>
</dbReference>
<dbReference type="PROSITE" id="PS51340">
    <property type="entry name" value="MOSC"/>
    <property type="match status" value="1"/>
</dbReference>
<evidence type="ECO:0000313" key="2">
    <source>
        <dbReference type="EMBL" id="MFC5380827.1"/>
    </source>
</evidence>
<dbReference type="Gene3D" id="2.40.33.20">
    <property type="entry name" value="PK beta-barrel domain-like"/>
    <property type="match status" value="1"/>
</dbReference>
<dbReference type="InterPro" id="IPR052716">
    <property type="entry name" value="MOSC_domain"/>
</dbReference>
<feature type="domain" description="MOSC" evidence="1">
    <location>
        <begin position="31"/>
        <end position="162"/>
    </location>
</feature>
<dbReference type="PANTHER" id="PTHR36930">
    <property type="entry name" value="METAL-SULFUR CLUSTER BIOSYNTHESIS PROTEINS YUAD-RELATED"/>
    <property type="match status" value="1"/>
</dbReference>
<dbReference type="EMBL" id="JBHSLD010000007">
    <property type="protein sequence ID" value="MFC5380827.1"/>
    <property type="molecule type" value="Genomic_DNA"/>
</dbReference>
<proteinExistence type="predicted"/>